<accession>A0A382XD39</accession>
<proteinExistence type="inferred from homology"/>
<dbReference type="InterPro" id="IPR050347">
    <property type="entry name" value="Bact_Beta-galactosidase"/>
</dbReference>
<protein>
    <recommendedName>
        <fullName evidence="3">beta-galactosidase</fullName>
        <ecNumber evidence="3">3.2.1.23</ecNumber>
    </recommendedName>
</protein>
<dbReference type="PANTHER" id="PTHR46323:SF2">
    <property type="entry name" value="BETA-GALACTOSIDASE"/>
    <property type="match status" value="1"/>
</dbReference>
<gene>
    <name evidence="7" type="ORF">METZ01_LOCUS421142</name>
</gene>
<evidence type="ECO:0000256" key="3">
    <source>
        <dbReference type="ARBA" id="ARBA00012756"/>
    </source>
</evidence>
<evidence type="ECO:0000256" key="2">
    <source>
        <dbReference type="ARBA" id="ARBA00007401"/>
    </source>
</evidence>
<dbReference type="PANTHER" id="PTHR46323">
    <property type="entry name" value="BETA-GALACTOSIDASE"/>
    <property type="match status" value="1"/>
</dbReference>
<keyword evidence="5" id="KW-0326">Glycosidase</keyword>
<dbReference type="EMBL" id="UINC01166373">
    <property type="protein sequence ID" value="SVD68288.1"/>
    <property type="molecule type" value="Genomic_DNA"/>
</dbReference>
<dbReference type="GO" id="GO:0005990">
    <property type="term" value="P:lactose catabolic process"/>
    <property type="evidence" value="ECO:0007669"/>
    <property type="project" value="TreeGrafter"/>
</dbReference>
<dbReference type="InterPro" id="IPR006104">
    <property type="entry name" value="Glyco_hydro_2_N"/>
</dbReference>
<reference evidence="7" key="1">
    <citation type="submission" date="2018-05" db="EMBL/GenBank/DDBJ databases">
        <authorList>
            <person name="Lanie J.A."/>
            <person name="Ng W.-L."/>
            <person name="Kazmierczak K.M."/>
            <person name="Andrzejewski T.M."/>
            <person name="Davidsen T.M."/>
            <person name="Wayne K.J."/>
            <person name="Tettelin H."/>
            <person name="Glass J.I."/>
            <person name="Rusch D."/>
            <person name="Podicherti R."/>
            <person name="Tsui H.-C.T."/>
            <person name="Winkler M.E."/>
        </authorList>
    </citation>
    <scope>NUCLEOTIDE SEQUENCE</scope>
</reference>
<dbReference type="EC" id="3.2.1.23" evidence="3"/>
<feature type="non-terminal residue" evidence="7">
    <location>
        <position position="121"/>
    </location>
</feature>
<dbReference type="InterPro" id="IPR008979">
    <property type="entry name" value="Galactose-bd-like_sf"/>
</dbReference>
<comment type="similarity">
    <text evidence="2">Belongs to the glycosyl hydrolase 2 family.</text>
</comment>
<sequence>MNTYFYKATKINLSIFMILAANTPPEIEDPAVVEINKMPARATFFNYESKALAKTNDLSQSKYYQSLNGDWQFNWVRDPADRPMDFYKTDFDDSGWNEIPVPANWEINGYGVPIYLNHPYE</sequence>
<comment type="catalytic activity">
    <reaction evidence="1">
        <text>Hydrolysis of terminal non-reducing beta-D-galactose residues in beta-D-galactosides.</text>
        <dbReference type="EC" id="3.2.1.23"/>
    </reaction>
</comment>
<dbReference type="SUPFAM" id="SSF49785">
    <property type="entry name" value="Galactose-binding domain-like"/>
    <property type="match status" value="1"/>
</dbReference>
<evidence type="ECO:0000313" key="7">
    <source>
        <dbReference type="EMBL" id="SVD68288.1"/>
    </source>
</evidence>
<dbReference type="GO" id="GO:0009341">
    <property type="term" value="C:beta-galactosidase complex"/>
    <property type="evidence" value="ECO:0007669"/>
    <property type="project" value="TreeGrafter"/>
</dbReference>
<evidence type="ECO:0000259" key="6">
    <source>
        <dbReference type="Pfam" id="PF02837"/>
    </source>
</evidence>
<dbReference type="AlphaFoldDB" id="A0A382XD39"/>
<dbReference type="Pfam" id="PF02837">
    <property type="entry name" value="Glyco_hydro_2_N"/>
    <property type="match status" value="1"/>
</dbReference>
<evidence type="ECO:0000256" key="1">
    <source>
        <dbReference type="ARBA" id="ARBA00001412"/>
    </source>
</evidence>
<evidence type="ECO:0000256" key="4">
    <source>
        <dbReference type="ARBA" id="ARBA00022801"/>
    </source>
</evidence>
<feature type="domain" description="Glycosyl hydrolases family 2 sugar binding" evidence="6">
    <location>
        <begin position="65"/>
        <end position="120"/>
    </location>
</feature>
<evidence type="ECO:0000256" key="5">
    <source>
        <dbReference type="ARBA" id="ARBA00023295"/>
    </source>
</evidence>
<organism evidence="7">
    <name type="scientific">marine metagenome</name>
    <dbReference type="NCBI Taxonomy" id="408172"/>
    <lineage>
        <taxon>unclassified sequences</taxon>
        <taxon>metagenomes</taxon>
        <taxon>ecological metagenomes</taxon>
    </lineage>
</organism>
<name>A0A382XD39_9ZZZZ</name>
<dbReference type="Gene3D" id="2.60.120.260">
    <property type="entry name" value="Galactose-binding domain-like"/>
    <property type="match status" value="1"/>
</dbReference>
<dbReference type="GO" id="GO:0004565">
    <property type="term" value="F:beta-galactosidase activity"/>
    <property type="evidence" value="ECO:0007669"/>
    <property type="project" value="UniProtKB-EC"/>
</dbReference>
<keyword evidence="4" id="KW-0378">Hydrolase</keyword>